<keyword evidence="2" id="KW-1185">Reference proteome</keyword>
<organism evidence="1 2">
    <name type="scientific">Natrinema gari JCM 14663</name>
    <dbReference type="NCBI Taxonomy" id="1230459"/>
    <lineage>
        <taxon>Archaea</taxon>
        <taxon>Methanobacteriati</taxon>
        <taxon>Methanobacteriota</taxon>
        <taxon>Stenosarchaea group</taxon>
        <taxon>Halobacteria</taxon>
        <taxon>Halobacteriales</taxon>
        <taxon>Natrialbaceae</taxon>
        <taxon>Natrinema</taxon>
    </lineage>
</organism>
<accession>L9YSN2</accession>
<reference evidence="1 2" key="1">
    <citation type="journal article" date="2014" name="PLoS Genet.">
        <title>Phylogenetically driven sequencing of extremely halophilic archaea reveals strategies for static and dynamic osmo-response.</title>
        <authorList>
            <person name="Becker E.A."/>
            <person name="Seitzer P.M."/>
            <person name="Tritt A."/>
            <person name="Larsen D."/>
            <person name="Krusor M."/>
            <person name="Yao A.I."/>
            <person name="Wu D."/>
            <person name="Madern D."/>
            <person name="Eisen J.A."/>
            <person name="Darling A.E."/>
            <person name="Facciotti M.T."/>
        </authorList>
    </citation>
    <scope>NUCLEOTIDE SEQUENCE [LARGE SCALE GENOMIC DNA]</scope>
    <source>
        <strain evidence="1 2">JCM 14663</strain>
    </source>
</reference>
<name>L9YSN2_9EURY</name>
<comment type="caution">
    <text evidence="1">The sequence shown here is derived from an EMBL/GenBank/DDBJ whole genome shotgun (WGS) entry which is preliminary data.</text>
</comment>
<sequence>MDVCRHDPARLALVSLLEEAIEVSAMADTSRVLIIQADRRATGGTDLLEGVPSEALIAHDLIVAAFLECLLHPIQIALERFRCGLPGPLEEFFTFVGRNGCSCR</sequence>
<protein>
    <submittedName>
        <fullName evidence="1">Uncharacterized protein</fullName>
    </submittedName>
</protein>
<dbReference type="AlphaFoldDB" id="L9YSN2"/>
<evidence type="ECO:0000313" key="2">
    <source>
        <dbReference type="Proteomes" id="UP000011592"/>
    </source>
</evidence>
<gene>
    <name evidence="1" type="ORF">C486_17310</name>
</gene>
<evidence type="ECO:0000313" key="1">
    <source>
        <dbReference type="EMBL" id="ELY77225.1"/>
    </source>
</evidence>
<proteinExistence type="predicted"/>
<dbReference type="EMBL" id="AOIJ01000063">
    <property type="protein sequence ID" value="ELY77225.1"/>
    <property type="molecule type" value="Genomic_DNA"/>
</dbReference>
<dbReference type="Proteomes" id="UP000011592">
    <property type="component" value="Unassembled WGS sequence"/>
</dbReference>